<dbReference type="AlphaFoldDB" id="A0A645CZU7"/>
<dbReference type="GO" id="GO:0005886">
    <property type="term" value="C:plasma membrane"/>
    <property type="evidence" value="ECO:0007669"/>
    <property type="project" value="TreeGrafter"/>
</dbReference>
<evidence type="ECO:0000256" key="3">
    <source>
        <dbReference type="ARBA" id="ARBA00022679"/>
    </source>
</evidence>
<comment type="caution">
    <text evidence="6">The sequence shown here is derived from an EMBL/GenBank/DDBJ whole genome shotgun (WGS) entry which is preliminary data.</text>
</comment>
<evidence type="ECO:0000256" key="2">
    <source>
        <dbReference type="ARBA" id="ARBA00012438"/>
    </source>
</evidence>
<keyword evidence="3 6" id="KW-0808">Transferase</keyword>
<dbReference type="PROSITE" id="PS50109">
    <property type="entry name" value="HIS_KIN"/>
    <property type="match status" value="1"/>
</dbReference>
<protein>
    <recommendedName>
        <fullName evidence="2">histidine kinase</fullName>
        <ecNumber evidence="2">2.7.13.3</ecNumber>
    </recommendedName>
</protein>
<dbReference type="PANTHER" id="PTHR45453:SF3">
    <property type="entry name" value="HISTIDINE KINASE"/>
    <property type="match status" value="1"/>
</dbReference>
<dbReference type="GO" id="GO:0000155">
    <property type="term" value="F:phosphorelay sensor kinase activity"/>
    <property type="evidence" value="ECO:0007669"/>
    <property type="project" value="TreeGrafter"/>
</dbReference>
<evidence type="ECO:0000256" key="1">
    <source>
        <dbReference type="ARBA" id="ARBA00000085"/>
    </source>
</evidence>
<reference evidence="6" key="1">
    <citation type="submission" date="2019-08" db="EMBL/GenBank/DDBJ databases">
        <authorList>
            <person name="Kucharzyk K."/>
            <person name="Murdoch R.W."/>
            <person name="Higgins S."/>
            <person name="Loffler F."/>
        </authorList>
    </citation>
    <scope>NUCLEOTIDE SEQUENCE</scope>
</reference>
<dbReference type="InterPro" id="IPR036890">
    <property type="entry name" value="HATPase_C_sf"/>
</dbReference>
<dbReference type="InterPro" id="IPR005467">
    <property type="entry name" value="His_kinase_dom"/>
</dbReference>
<dbReference type="InterPro" id="IPR004358">
    <property type="entry name" value="Sig_transdc_His_kin-like_C"/>
</dbReference>
<dbReference type="PANTHER" id="PTHR45453">
    <property type="entry name" value="PHOSPHATE REGULON SENSOR PROTEIN PHOR"/>
    <property type="match status" value="1"/>
</dbReference>
<dbReference type="SUPFAM" id="SSF55874">
    <property type="entry name" value="ATPase domain of HSP90 chaperone/DNA topoisomerase II/histidine kinase"/>
    <property type="match status" value="1"/>
</dbReference>
<evidence type="ECO:0000256" key="4">
    <source>
        <dbReference type="ARBA" id="ARBA00022777"/>
    </source>
</evidence>
<dbReference type="PRINTS" id="PR00344">
    <property type="entry name" value="BCTRLSENSOR"/>
</dbReference>
<dbReference type="InterPro" id="IPR050351">
    <property type="entry name" value="BphY/WalK/GraS-like"/>
</dbReference>
<sequence>MEDKGFVFFENSGEHIEEEALSKIWDKFYKGDKSRNRKLGGTGLGLSIVRKIIELHKGEYGVKNTERGVMFYFGIKKYD</sequence>
<dbReference type="EMBL" id="VSSQ01031538">
    <property type="protein sequence ID" value="MPM82457.1"/>
    <property type="molecule type" value="Genomic_DNA"/>
</dbReference>
<dbReference type="GO" id="GO:0016036">
    <property type="term" value="P:cellular response to phosphate starvation"/>
    <property type="evidence" value="ECO:0007669"/>
    <property type="project" value="TreeGrafter"/>
</dbReference>
<dbReference type="Pfam" id="PF02518">
    <property type="entry name" value="HATPase_c"/>
    <property type="match status" value="1"/>
</dbReference>
<dbReference type="EC" id="2.7.13.3" evidence="2"/>
<evidence type="ECO:0000259" key="5">
    <source>
        <dbReference type="PROSITE" id="PS50109"/>
    </source>
</evidence>
<organism evidence="6">
    <name type="scientific">bioreactor metagenome</name>
    <dbReference type="NCBI Taxonomy" id="1076179"/>
    <lineage>
        <taxon>unclassified sequences</taxon>
        <taxon>metagenomes</taxon>
        <taxon>ecological metagenomes</taxon>
    </lineage>
</organism>
<feature type="domain" description="Histidine kinase" evidence="5">
    <location>
        <begin position="1"/>
        <end position="79"/>
    </location>
</feature>
<evidence type="ECO:0000313" key="6">
    <source>
        <dbReference type="EMBL" id="MPM82457.1"/>
    </source>
</evidence>
<dbReference type="Gene3D" id="3.30.565.10">
    <property type="entry name" value="Histidine kinase-like ATPase, C-terminal domain"/>
    <property type="match status" value="1"/>
</dbReference>
<name>A0A645CZU7_9ZZZZ</name>
<dbReference type="InterPro" id="IPR003594">
    <property type="entry name" value="HATPase_dom"/>
</dbReference>
<comment type="catalytic activity">
    <reaction evidence="1">
        <text>ATP + protein L-histidine = ADP + protein N-phospho-L-histidine.</text>
        <dbReference type="EC" id="2.7.13.3"/>
    </reaction>
</comment>
<keyword evidence="4 6" id="KW-0418">Kinase</keyword>
<accession>A0A645CZU7</accession>
<gene>
    <name evidence="6" type="primary">cusS_4</name>
    <name evidence="6" type="ORF">SDC9_129518</name>
</gene>
<dbReference type="GO" id="GO:0004721">
    <property type="term" value="F:phosphoprotein phosphatase activity"/>
    <property type="evidence" value="ECO:0007669"/>
    <property type="project" value="TreeGrafter"/>
</dbReference>
<proteinExistence type="predicted"/>